<keyword evidence="2" id="KW-1185">Reference proteome</keyword>
<evidence type="ECO:0000313" key="2">
    <source>
        <dbReference type="Proteomes" id="UP000595170"/>
    </source>
</evidence>
<dbReference type="Proteomes" id="UP000595170">
    <property type="component" value="Segment"/>
</dbReference>
<gene>
    <name evidence="1" type="ORF">AchV4_0061</name>
</gene>
<dbReference type="EMBL" id="MW269554">
    <property type="protein sequence ID" value="QPZ53289.1"/>
    <property type="molecule type" value="Genomic_DNA"/>
</dbReference>
<protein>
    <submittedName>
        <fullName evidence="1">Uncharacterized protein</fullName>
    </submittedName>
</protein>
<accession>A0A7T3U6N9</accession>
<name>A0A7T3U6N9_9CAUD</name>
<sequence length="105" mass="11541">MTTTQQGATPALIRTNVCKTSFWATDAVTGLRFAKVYTNDDGTRTNSPRLERFAALMMAGPELEAALRALCDYVRRDLEENGGDWEPEDIAEYASAAALLERLPA</sequence>
<proteinExistence type="predicted"/>
<organism evidence="1 2">
    <name type="scientific">Achromobacter phage vB_AchrS_AchV4</name>
    <dbReference type="NCBI Taxonomy" id="2796514"/>
    <lineage>
        <taxon>Viruses</taxon>
        <taxon>Duplodnaviria</taxon>
        <taxon>Heunggongvirae</taxon>
        <taxon>Uroviricota</taxon>
        <taxon>Caudoviricetes</taxon>
        <taxon>Casjensviridae</taxon>
        <taxon>Gediminasvirus</taxon>
        <taxon>Gediminasvirus AchV4</taxon>
    </lineage>
</organism>
<evidence type="ECO:0000313" key="1">
    <source>
        <dbReference type="EMBL" id="QPZ53289.1"/>
    </source>
</evidence>
<reference evidence="1 2" key="1">
    <citation type="submission" date="2020-11" db="EMBL/GenBank/DDBJ databases">
        <title>Complete Genome Sequence of Achromobacter phage vB_AchrS_AchV4.</title>
        <authorList>
            <person name="Kaliniene L."/>
            <person name="Noreika A."/>
            <person name="Meskys R."/>
        </authorList>
    </citation>
    <scope>NUCLEOTIDE SEQUENCE [LARGE SCALE GENOMIC DNA]</scope>
</reference>